<reference evidence="2 3" key="1">
    <citation type="submission" date="2019-07" db="EMBL/GenBank/DDBJ databases">
        <authorList>
            <person name="Yang M."/>
            <person name="Zhao D."/>
            <person name="Xiang H."/>
        </authorList>
    </citation>
    <scope>NUCLEOTIDE SEQUENCE [LARGE SCALE GENOMIC DNA]</scope>
    <source>
        <strain evidence="2 3">IM1326</strain>
    </source>
</reference>
<evidence type="ECO:0000313" key="3">
    <source>
        <dbReference type="Proteomes" id="UP000320359"/>
    </source>
</evidence>
<dbReference type="Pfam" id="PF11726">
    <property type="entry name" value="YagK_YfjJ_C"/>
    <property type="match status" value="1"/>
</dbReference>
<gene>
    <name evidence="2" type="ORF">FM042_09275</name>
</gene>
<name>A0A552WZW4_9GAMM</name>
<proteinExistence type="predicted"/>
<protein>
    <submittedName>
        <fullName evidence="2">Inovirus Gp2 family protein</fullName>
    </submittedName>
</protein>
<evidence type="ECO:0000313" key="2">
    <source>
        <dbReference type="EMBL" id="TRW48361.1"/>
    </source>
</evidence>
<evidence type="ECO:0000259" key="1">
    <source>
        <dbReference type="Pfam" id="PF11726"/>
    </source>
</evidence>
<keyword evidence="3" id="KW-1185">Reference proteome</keyword>
<dbReference type="EMBL" id="VJWL01000003">
    <property type="protein sequence ID" value="TRW48361.1"/>
    <property type="molecule type" value="Genomic_DNA"/>
</dbReference>
<dbReference type="AlphaFoldDB" id="A0A552WZW4"/>
<sequence length="219" mass="26012">MSKHLPTNRNLHIYSEDTFRGFQYYQHRGPMIMEYLEASMDVIHRSLNEHPRTLAIRVDLRYPLFYQCRPDSSVIARFTEKLRYLIAADIRERKARNLRVHPTSLRYIWCKESTEESVAHYHMMLFVNRDTYFQLGNYQSDGKGLAGMIRKAWTYALNIDEQEAMGAVHFPENPIYHLKERSSDFAATFQDVFYRASYFAKADTKFYGNRYRSFGVSQI</sequence>
<dbReference type="OrthoDB" id="5701642at2"/>
<dbReference type="RefSeq" id="WP_143236153.1">
    <property type="nucleotide sequence ID" value="NZ_VJWL01000003.1"/>
</dbReference>
<feature type="domain" description="YagK/YfjJ C-terminal" evidence="1">
    <location>
        <begin position="47"/>
        <end position="217"/>
    </location>
</feature>
<dbReference type="Proteomes" id="UP000320359">
    <property type="component" value="Unassembled WGS sequence"/>
</dbReference>
<organism evidence="2 3">
    <name type="scientific">Aliidiomarina halalkaliphila</name>
    <dbReference type="NCBI Taxonomy" id="2593535"/>
    <lineage>
        <taxon>Bacteria</taxon>
        <taxon>Pseudomonadati</taxon>
        <taxon>Pseudomonadota</taxon>
        <taxon>Gammaproteobacteria</taxon>
        <taxon>Alteromonadales</taxon>
        <taxon>Idiomarinaceae</taxon>
        <taxon>Aliidiomarina</taxon>
    </lineage>
</organism>
<accession>A0A552WZW4</accession>
<comment type="caution">
    <text evidence="2">The sequence shown here is derived from an EMBL/GenBank/DDBJ whole genome shotgun (WGS) entry which is preliminary data.</text>
</comment>
<dbReference type="InterPro" id="IPR057271">
    <property type="entry name" value="YagK_YfjJ_C"/>
</dbReference>